<protein>
    <recommendedName>
        <fullName evidence="3">Tir chaperone protein (CesT) family protein</fullName>
    </recommendedName>
</protein>
<dbReference type="GO" id="GO:0030254">
    <property type="term" value="P:protein secretion by the type III secretion system"/>
    <property type="evidence" value="ECO:0007669"/>
    <property type="project" value="InterPro"/>
</dbReference>
<dbReference type="RefSeq" id="WP_184207822.1">
    <property type="nucleotide sequence ID" value="NZ_JACHIF010000003.1"/>
</dbReference>
<gene>
    <name evidence="1" type="ORF">HNQ64_001948</name>
</gene>
<organism evidence="1 2">
    <name type="scientific">Prosthecobacter dejongeii</name>
    <dbReference type="NCBI Taxonomy" id="48465"/>
    <lineage>
        <taxon>Bacteria</taxon>
        <taxon>Pseudomonadati</taxon>
        <taxon>Verrucomicrobiota</taxon>
        <taxon>Verrucomicrobiia</taxon>
        <taxon>Verrucomicrobiales</taxon>
        <taxon>Verrucomicrobiaceae</taxon>
        <taxon>Prosthecobacter</taxon>
    </lineage>
</organism>
<reference evidence="1 2" key="1">
    <citation type="submission" date="2020-08" db="EMBL/GenBank/DDBJ databases">
        <title>Genomic Encyclopedia of Type Strains, Phase IV (KMG-IV): sequencing the most valuable type-strain genomes for metagenomic binning, comparative biology and taxonomic classification.</title>
        <authorList>
            <person name="Goeker M."/>
        </authorList>
    </citation>
    <scope>NUCLEOTIDE SEQUENCE [LARGE SCALE GENOMIC DNA]</scope>
    <source>
        <strain evidence="1 2">DSM 12251</strain>
    </source>
</reference>
<sequence length="156" mass="17375">MPVPEHLNHLLTQIGPQMDLDEVIAHHEDHLWLLQGGDDVLIEIIWVEERETLVFSAIIGSVPEENLAILMPLLLNYNYAWEATGGARMALDPNDREVVLLLDSPAASMDLPMMQAILGNLLEIVPQWRNTFQAPSESLANVSLDPLEIPLGSIRV</sequence>
<dbReference type="Proteomes" id="UP000534294">
    <property type="component" value="Unassembled WGS sequence"/>
</dbReference>
<accession>A0A7W8DPI2</accession>
<name>A0A7W8DPI2_9BACT</name>
<comment type="caution">
    <text evidence="1">The sequence shown here is derived from an EMBL/GenBank/DDBJ whole genome shotgun (WGS) entry which is preliminary data.</text>
</comment>
<evidence type="ECO:0008006" key="3">
    <source>
        <dbReference type="Google" id="ProtNLM"/>
    </source>
</evidence>
<dbReference type="SUPFAM" id="SSF69635">
    <property type="entry name" value="Type III secretory system chaperone-like"/>
    <property type="match status" value="1"/>
</dbReference>
<dbReference type="Gene3D" id="3.30.1460.10">
    <property type="match status" value="1"/>
</dbReference>
<dbReference type="CDD" id="cd16364">
    <property type="entry name" value="T3SC_I-like"/>
    <property type="match status" value="1"/>
</dbReference>
<proteinExistence type="predicted"/>
<dbReference type="AlphaFoldDB" id="A0A7W8DPI2"/>
<dbReference type="EMBL" id="JACHIF010000003">
    <property type="protein sequence ID" value="MBB5037699.1"/>
    <property type="molecule type" value="Genomic_DNA"/>
</dbReference>
<evidence type="ECO:0000313" key="2">
    <source>
        <dbReference type="Proteomes" id="UP000534294"/>
    </source>
</evidence>
<dbReference type="Pfam" id="PF05932">
    <property type="entry name" value="CesT"/>
    <property type="match status" value="1"/>
</dbReference>
<dbReference type="InterPro" id="IPR010261">
    <property type="entry name" value="Tir_chaperone"/>
</dbReference>
<keyword evidence="2" id="KW-1185">Reference proteome</keyword>
<evidence type="ECO:0000313" key="1">
    <source>
        <dbReference type="EMBL" id="MBB5037699.1"/>
    </source>
</evidence>